<dbReference type="InterPro" id="IPR046807">
    <property type="entry name" value="Tra1_central"/>
</dbReference>
<dbReference type="SMART" id="SM01343">
    <property type="entry name" value="FATC"/>
    <property type="match status" value="1"/>
</dbReference>
<dbReference type="Pfam" id="PF02259">
    <property type="entry name" value="FAT"/>
    <property type="match status" value="1"/>
</dbReference>
<dbReference type="InterPro" id="IPR011989">
    <property type="entry name" value="ARM-like"/>
</dbReference>
<dbReference type="EMBL" id="AL022373">
    <property type="protein sequence ID" value="CAA18502.1"/>
    <property type="molecule type" value="Genomic_DNA"/>
</dbReference>
<sequence length="3738" mass="421987">MSPIQNFEQHSRRLVEPDLPIEERLAMVVEVRDSLEITHTAEYLNFLKCYFRASSVILLQITKPQFTDNIEHKLRNIVVEILNRLPHSEVLRPFVQDLLKVAMQVLTTDNEENGPTLENEVQPFLDFVCKIYQNFRLTVSHFFENVKMEEVKPVEIPTPSDQSLSITAPSRNGQINPSTRSFKIVTESPLVVMFLFQLYSRLVQINIPNLLPLMVAAISIPGPEKVSSHMKPQFIELKGAQVKTVSFLTYLLKSCAEYIKPHEESICKSIVNLLVTCSDSASIRKVENFMGLQVKNIFLVYEMQELLVSLKHVLGTDFKRGLFPLIDTLLEERVLVGTGRACFESLRPLAYSLLAEIVHHVRADLSLSQVLPVVSVQFISYFTLSLFLFLFVEPIFEKGIDQQSMDEARILLGRILDAFVGKFNTFKRTVPQVLLDMPLLEEGDGKDQITLRSKLELPVQVPAEHSKEVNDCKNLIKTLVMGMKTIIWSITHAHLPRPQGMHPQALASQSSVTQVFKGMREDEVLNVRLFSVGINNVWKASGVLKSGVHCLALFKDKDEEKEMLNLFSQILAVMEPRDLMDMFSICMPELFECIIDNTQLVQIFATLLQAPKVYKPFADVLINFLVSSKLDVLKNPDSAATKLILHLFRCLFGAVSKAPSDFERILQPQVPLIMEVCMKNATEVEKPLGYMQLLRTVFRGLAGCKFELLLRDLVPMLLPCLNILLTMLEGPAGEDMRDLLLELSLTLPARLSSLLPYLPRLMRPLVSCLRGSDELVSLGLRTLEFWVDSLNPDFLEPSMATVMSEVILALWSHLKPVPYPWGGKALQIVGKLGGRNRRFLKEPLTLECKDNPEHGLRLVLTFEPSTPFLVPMDKFINLAVAAVMQKNLTTEIYYKKQALKFLRVCLLSQLNLPGCVTDEGQTTKQLSTLLLSSVDSFWRRSESTEIEADLGVKTKTQLIAEKSIFKTLLITIIAASSDPDLSDSDDDFVVNICRHFAIILHGDYTSSYTSTSAGPLGGSLISTSSKPKNNWSTYLKQLDPLIFLDALVDVLADENRLHAKAALTSLNVFAETLLFLARIKHADVLMARGAHSASMIVSSPSTNPVYSPHPSVRIPVTWQAQMGGVMGLGALVGKVNVETLCLFQVKIVRGLVYVQKRLPVYASKEQDETSQVLIQILRVVNNVDEANNDARRQSFQDVVEYLATELFNSNASITVRKNVQNCLALLASRTGSEVSELLEPLYQPLLQPLIMRPLRSKTIDQQVGTVTALNFCLALRPPLLKVTPELVNFLQEALQIAEADEALWAVKLMSPKVLTSLNRLRTACIEILCTTMAWADFRTQSHNELRAKIISMFFKSLTCRAPEIVTVAKEGLRQVINQQRMPKELLQSSLRPILVNLAQTKNLNMPLLQGLARLLELLSNWFNVTLGCKLLEHLKKWLEPEKLAQSQKSWKAGEEPKIAAAIIELFHLLPLAASKFLDELVTLTIDLEAALPPGQVYSEINSPYRLPLTKLSEPKYFRRFMYIIRSDAGQPLREELAKSPHKILSYAFPEILPKSDAILSAAASTPPAASSGDEKPTPMKSESSNTPSTKSNVASDAYFQGLYLIKTMVKLIPSWLQSNRTIFDALAHLWKSHARTSRLQNEQNLTLVQVKESKWLVKCFLNYLRHEKSEMNVLFDVLLIFLFHSRIDYTFLREFYIIEVAEEYPPNMKKAIVLHFLNLFQSKQLGHDHLVQAMQMLILPMLAHAFQNGQTWEVIDPDIVKTIVERLLDPPEEKLMWGKITVLFSGCKWTCQPENKMLVKQALDILMPALPKRLPLGDSRMPIWIRYTKKILVEEGHSIPNLIHIFQLIMVNSLSRLGLPYNTTAENRRLAIELAGLVVSWERQRQNESKMVTDGDATSEVSDGLHPSSGVDPKLSTAGSSISEDPSKRVKIEPGLPSLCVMSPGGASSIPNVETPGSATQPDEEFKPNAAMEELIINFLIRVAVVIEPKDREANTMYKQALDFLSQALEVWPNANVKFNYLEKLLSSMPPSQSDPSTALAQGLDVMNKVLEKQPHLFIKNNISQISQFLELSFKHKMLDAGKSLCSLLKMVFIAFPQDGASTPPEIKLLYQKVNELIQKHVHVVTASQASGDDNSLGSVSFVLVVLKTLAERLSRDLGLAAGAHPRQSQRIESESADVGAVVSNIKLVLELIDERVMLLADCKRPVTQILNTLLSEKGTDSSLLLCVLDMLKRWAEDDFGKKGSSGSSGAFLTQKDIVSFLQKLSQVDKQHFSSVALDEWDKVYLQLLYGLCADSTKDNIICFTDRYPLALRQEISLKVERHSMLGLRARDPDMRRKFFLLYHESLGNNLFARLQYIIQNQDWEAMSDVFWLKQGLDLLLAILIEEKPITLAPNSARVVPLLPSQNPGVHHQPPVMPEGPEEVASMFDSIVMKHSQFLSAASKLQVADVVIPLRELAHTDANVAYHLWVLVFPIVWATLHKEEQIALAKPMISLLSKDYHKKQQGHRPNVVQALLEGLQLSHPQPRMPSELIKYIGKTYNAWHLALTLLETHVMLFTNDSKCAESLAELYRLLNEEDRRFGLWKSRSITTESRAGFSMVQHGFWQRAQSLFYQAMVKATQGTYNNTVPKTEMCLWEEQWLHCATQLGQWDALVDFGKSTENYEILLDSLWKAPDWTYLKDHVIPKAQVEETPKLRLVQACFSLHEKNANGVGDAENIVGKGVDLALEQWWQLPEMSLHARVPLLQQFQQLVEVQESSRIYVDIANGSKVPGNAAVGGQGNLYADLKDILETWRLRTPNEWDNMTVWYDMLQWRNEMYNVVIDAFKDFVTSNTPLHHLGYRDKAWNVNKLARIARKQGLYDVCVQILEKMYGHSQMEVQEAFVKIKEQAKAHLETKGELATGLNLVNSTNLEFFLAKNKAEIFRLKGDFHLKLNDTEGANLAYSNAITLFKNLPKGWISWGNYCDMAYQDTQDEIWLEYAVSCFLQGIRFGVSNSRSHMARVLYLLSFDPTNEPVGRIFDKHLDQVPHWRTEAPHCKLVLMKIAAVFPQALYYWLRTYLLERRDAVNKSELSRVVLAQRMQQNVPGVSAGHGGGNLPSETQIHQGSQTSGAVGTHDGGNLHVQESERATMINNVHSGNDQPMNQSSSMAISAAGAFDAAKDVMEALRSKHNNLASELEVVFCCLDSDFDSLARFLLLYLDNLMMYNSSQVLLTEIGSRFVTLPEERLLAVVNALLHRCYKYPTATTAEVPQPLKKELSGVCRACFSADAVTKHVAFVREYKQDFERDLDPESNSFPVTLADLTKKLKDWKNILQSNVEDRFPVLLRLEDESKVLRDFNVVDVEIPGQYFADQEVAPDHTVKLDRVGADIQIVRRHGSSCRRLTLIGSDGSQKHFIVQTSLTPNARSDERILQLFRVMNQMFDKHKESRRRHLGLHTPIIIPVWSQVRMVEDDLMYNTFLEVYENHCGRNGRESDLPITYFKEKLNQAITGQISPEAIGDLRLQAYGEITKNIVNDTIFSQYMYKTSMSGSHLWAFKKQFAVQLAVSNFMSFILQIGGRSPNKILFAKNSGKMFQTDFHPSYDSNGMIELNEPVPFRLTRNMHAFLSHFGVEGPLMSNMCSASQAVFSSKQNEHLRYQLAMFFRDELLSWFGRRPLGVPIPPVAGIATLSSPELKHKVNSNVDDVIGRIRGIAPQYFSEEDENSVEPPQSVQRGVSELVEAALSPRNLCMMDPTWHPWF</sequence>
<dbReference type="PROSITE" id="PS50290">
    <property type="entry name" value="PI3_4_KINASE_3"/>
    <property type="match status" value="1"/>
</dbReference>
<dbReference type="InterPro" id="IPR011009">
    <property type="entry name" value="Kinase-like_dom_sf"/>
</dbReference>
<dbReference type="Pfam" id="PF00454">
    <property type="entry name" value="PI3_PI4_kinase"/>
    <property type="match status" value="1"/>
</dbReference>
<reference evidence="6" key="2">
    <citation type="submission" date="1998-04" db="EMBL/GenBank/DDBJ databases">
        <authorList>
            <person name="EU Arabidopsis sequencing project"/>
        </authorList>
    </citation>
    <scope>NUCLEOTIDE SEQUENCE</scope>
</reference>
<dbReference type="InterPro" id="IPR046805">
    <property type="entry name" value="Tra1_ring"/>
</dbReference>
<dbReference type="InterPro" id="IPR050517">
    <property type="entry name" value="DDR_Repair_Kinase"/>
</dbReference>
<feature type="region of interest" description="Disordered" evidence="2">
    <location>
        <begin position="1563"/>
        <end position="1591"/>
    </location>
</feature>
<proteinExistence type="inferred from homology"/>
<dbReference type="InterPro" id="IPR000403">
    <property type="entry name" value="PI3/4_kinase_cat_dom"/>
</dbReference>
<dbReference type="SUPFAM" id="SSF56112">
    <property type="entry name" value="Protein kinase-like (PK-like)"/>
    <property type="match status" value="1"/>
</dbReference>
<dbReference type="InterPro" id="IPR036940">
    <property type="entry name" value="PI3/4_kinase_cat_sf"/>
</dbReference>
<accession>O65645</accession>
<dbReference type="PIR" id="T05501">
    <property type="entry name" value="T05501"/>
</dbReference>
<dbReference type="SMART" id="SM00146">
    <property type="entry name" value="PI3Kc"/>
    <property type="match status" value="1"/>
</dbReference>
<reference key="3">
    <citation type="journal article" date="1999" name="Nature">
        <title>Sequence and analysis of chromosome 4 of the plant Arabidopsis thaliana.</title>
        <authorList>
            <consortium name="EU"/>
            <consortium name="CSHL and WU Arabidopsis Sequencing Project"/>
            <person name="Mayer K."/>
            <person name="Schuller C."/>
            <person name="Wambutt R."/>
            <person name="Murphy G."/>
            <person name="Volckaert G."/>
            <person name="Pohl T."/>
            <person name="Dusterhoft A."/>
            <person name="Stiekema W."/>
            <person name="Entian K.D."/>
            <person name="Terryn N."/>
            <person name="Harris B."/>
            <person name="Ansorge W."/>
            <person name="Brandt P."/>
            <person name="Grivell L."/>
            <person name="Rieger M."/>
            <person name="Weichselgartner M."/>
            <person name="de Simone V."/>
            <person name="Obermaier B."/>
            <person name="Mache R."/>
            <person name="Muller M."/>
            <person name="Kreis M."/>
            <person name="Delseny M."/>
            <person name="Puigdomenech P."/>
            <person name="Watson M."/>
            <person name="Schmidtheini T."/>
            <person name="Reichert B."/>
            <person name="Portatelle D."/>
            <person name="Perez-Alonso M."/>
            <person name="Boutry M."/>
            <person name="Bancroft I."/>
            <person name="Vos P."/>
            <person name="Hoheisel J."/>
            <person name="Zimmermann W."/>
            <person name="Wedler H."/>
            <person name="Ridley P."/>
            <person name="Langham S.A."/>
            <person name="McCullagh B."/>
            <person name="Bilham L."/>
            <person name="Robben J."/>
            <person name="Van der Schueren J."/>
            <person name="Grymonprez B."/>
            <person name="Chuang Y.J."/>
            <person name="Vandenbussche F."/>
            <person name="Braeken M."/>
            <person name="Weltjens I."/>
            <person name="Voet M."/>
            <person name="Bastiaens I."/>
            <person name="Aert R."/>
            <person name="Defoor E."/>
            <person name="Weitzenegger T."/>
            <person name="Bothe G."/>
            <person name="Ramsperger U."/>
            <person name="Hilbert H."/>
            <person name="Braun M."/>
            <person name="Holzer E."/>
            <person name="Brandt A."/>
            <person name="Peters S."/>
            <person name="van Staveren M."/>
            <person name="Dirske W."/>
            <person name="Mooijman P."/>
            <person name="Klein Lankhorst R."/>
            <person name="Rose M."/>
            <person name="Hauf J."/>
            <person name="Kotter P."/>
            <person name="Berneiser S."/>
            <person name="Hempel S."/>
            <person name="Feldpausch M."/>
            <person name="Lamberth S."/>
            <person name="Van den Daele H."/>
            <person name="De Keyser A."/>
            <person name="Buysshaert C."/>
            <person name="Gielen J."/>
            <person name="Villarroel R."/>
            <person name="De Clercq R."/>
            <person name="Van Montagu M."/>
            <person name="Rogers J."/>
            <person name="Cronin A."/>
            <person name="Quail M."/>
            <person name="Bray-Allen S."/>
            <person name="Clark L."/>
            <person name="Doggett J."/>
            <person name="Hall S."/>
            <person name="Kay M."/>
            <person name="Lennard N."/>
            <person name="McLay K."/>
            <person name="Mayes R."/>
            <person name="Pettett A."/>
            <person name="Rajandream M.A."/>
            <person name="Lyne M."/>
            <person name="Benes V."/>
            <person name="Rechmann S."/>
            <person name="Borkova D."/>
            <person name="Blocker H."/>
            <person name="Scharfe M."/>
            <person name="Grimm M."/>
            <person name="Lohnert T.H."/>
            <person name="Dose S."/>
            <person name="de Haan M."/>
            <person name="Maarse A."/>
            <person name="Schafer M."/>
            <person name="Muller-Auer S."/>
            <person name="Gabel C."/>
            <person name="Fuchs M."/>
            <person name="Fartmann B."/>
            <person name="Granderath K."/>
            <person name="Dauner D."/>
            <person name="Herzl A."/>
            <person name="Neumann S."/>
            <person name="Argiriou A."/>
            <person name="Vitale D."/>
            <person name="Liguori R."/>
            <person name="Piravandi E."/>
            <person name="Massenet O."/>
            <person name="Quigley F."/>
            <person name="Clabauld G."/>
            <person name="Mundlein A."/>
            <person name="Felber R."/>
            <person name="Schnabl S."/>
            <person name="Hiller R."/>
            <person name="Schmidt W."/>
            <person name="Lecharny A."/>
            <person name="Aubourg S."/>
            <person name="Chefdor F."/>
            <person name="Cooke R."/>
            <person name="Berger C."/>
            <person name="Montfort A."/>
            <person name="Casacuberta E."/>
            <person name="Gibbons T."/>
            <person name="Weber N."/>
            <person name="Vandenbol M."/>
            <person name="Bargues M."/>
            <person name="Terol J."/>
            <person name="Torres A."/>
            <person name="Perez-Perez A."/>
            <person name="Purnelle B."/>
            <person name="Bent E."/>
            <person name="Johnson S."/>
            <person name="Tacon D."/>
            <person name="Jesse T."/>
            <person name="Heijnen L."/>
            <person name="Schwarz S."/>
            <person name="Scholler P."/>
            <person name="Heber S."/>
            <person name="Francs P."/>
            <person name="Bielke C."/>
            <person name="Frishman D."/>
            <person name="Haase D."/>
            <person name="Lemcke K."/>
            <person name="Mewes H.W."/>
            <person name="Stocker S."/>
            <person name="Zaccaria P."/>
            <person name="Bevan M."/>
            <person name="Wilson R.K."/>
            <person name="de la Bastide M."/>
            <person name="Habermann K."/>
            <person name="Parnell L."/>
            <person name="Dedhia N."/>
            <person name="Gnoj L."/>
            <person name="Schutz K."/>
            <person name="Huang E."/>
            <person name="Spiegel L."/>
            <person name="Sehkon M."/>
            <person name="Murray J."/>
            <person name="Sheet P."/>
            <person name="Cordes M."/>
            <person name="Abu-Threideh J."/>
            <person name="Stoneking T."/>
            <person name="Kalicki J."/>
            <person name="Graves T."/>
            <person name="Harmon G."/>
            <person name="Edwards J."/>
            <person name="Latreille P."/>
            <person name="Courtney L."/>
            <person name="Cloud J."/>
            <person name="Abbott A."/>
            <person name="Scott K."/>
            <person name="Johnson D."/>
            <person name="Minx P."/>
            <person name="Bentley D."/>
            <person name="Fulton B."/>
            <person name="Miller N."/>
            <person name="Greco T."/>
            <person name="Kemp K."/>
            <person name="Kramer J."/>
            <person name="Fulton L."/>
            <person name="Mardis E."/>
            <person name="Dante M."/>
            <person name="Pepin K."/>
            <person name="Hillier L."/>
            <person name="Nelson J."/>
            <person name="Spieth J."/>
            <person name="Ryan E."/>
            <person name="Andrews S."/>
            <person name="Geisel C."/>
            <person name="Layman D."/>
            <person name="Du H."/>
            <person name="Ali J."/>
            <person name="Berghoff A."/>
            <person name="Jones K."/>
            <person name="Drone K."/>
            <person name="Cotton M."/>
            <person name="Joshu C."/>
            <person name="Antonoiu B."/>
            <person name="Zidanic M."/>
            <person name="Strong C."/>
            <person name="Sun H."/>
            <person name="Lamar B."/>
            <person name="Yordan C."/>
            <person name="Ma P."/>
            <person name="Zhong J."/>
            <person name="Preston R."/>
            <person name="Vil D."/>
            <person name="Shekher M."/>
            <person name="Matero A."/>
            <person name="Shah R."/>
            <person name="Swaby I.K."/>
            <person name="O'Shaughnessy A."/>
            <person name="Rodriguez M."/>
            <person name="Hoffmann J."/>
            <person name="Till S."/>
            <person name="Granat S."/>
            <person name="Shohdy N."/>
            <person name="Hasegawa A."/>
            <person name="Hameed A."/>
            <person name="Lodhi M."/>
            <person name="Johnson A."/>
            <person name="Chen E."/>
            <person name="Marra M."/>
            <person name="Martienssen R."/>
            <person name="McCombie W.R."/>
        </authorList>
    </citation>
    <scope>NUCLEOTIDE SEQUENCE [LARGE SCALE GENOMIC DNA]</scope>
    <source>
        <strain>cv. Columbia</strain>
    </source>
</reference>
<dbReference type="Gene3D" id="1.25.10.10">
    <property type="entry name" value="Leucine-rich Repeat Variant"/>
    <property type="match status" value="1"/>
</dbReference>
<feature type="region of interest" description="Disordered" evidence="2">
    <location>
        <begin position="1885"/>
        <end position="1928"/>
    </location>
</feature>
<evidence type="ECO:0000259" key="4">
    <source>
        <dbReference type="PROSITE" id="PS51189"/>
    </source>
</evidence>
<comment type="similarity">
    <text evidence="1">Belongs to the PI3/PI4-kinase family. TRA1 subfamily.</text>
</comment>
<feature type="compositionally biased region" description="Polar residues" evidence="2">
    <location>
        <begin position="1580"/>
        <end position="1591"/>
    </location>
</feature>
<protein>
    <submittedName>
        <fullName evidence="6">ATM-like protein</fullName>
    </submittedName>
</protein>
<dbReference type="ExpressionAtlas" id="O65645">
    <property type="expression patterns" value="baseline and differential"/>
</dbReference>
<evidence type="ECO:0000256" key="2">
    <source>
        <dbReference type="SAM" id="MobiDB-lite"/>
    </source>
</evidence>
<dbReference type="Pfam" id="PF20206">
    <property type="entry name" value="Tra1_ring"/>
    <property type="match status" value="2"/>
</dbReference>
<dbReference type="SUPFAM" id="SSF48371">
    <property type="entry name" value="ARM repeat"/>
    <property type="match status" value="1"/>
</dbReference>
<feature type="domain" description="FATC" evidence="5">
    <location>
        <begin position="3706"/>
        <end position="3738"/>
    </location>
</feature>
<dbReference type="Pfam" id="PF02260">
    <property type="entry name" value="FATC"/>
    <property type="match status" value="1"/>
</dbReference>
<evidence type="ECO:0000259" key="3">
    <source>
        <dbReference type="PROSITE" id="PS50290"/>
    </source>
</evidence>
<evidence type="ECO:0000313" key="6">
    <source>
        <dbReference type="EMBL" id="CAA18502.1"/>
    </source>
</evidence>
<dbReference type="FunFam" id="1.10.1070.11:FF:000026">
    <property type="entry name" value="Phosphotransferases/inositol or phosphatidylinositol kinase"/>
    <property type="match status" value="1"/>
</dbReference>
<dbReference type="Pfam" id="PF20175">
    <property type="entry name" value="Tra1_central"/>
    <property type="match status" value="1"/>
</dbReference>
<dbReference type="InterPro" id="IPR003152">
    <property type="entry name" value="FATC_dom"/>
</dbReference>
<gene>
    <name evidence="6" type="primary">T19K4.210</name>
</gene>
<dbReference type="InterPro" id="IPR014009">
    <property type="entry name" value="PIK_FAT"/>
</dbReference>
<dbReference type="PROSITE" id="PS51190">
    <property type="entry name" value="FATC"/>
    <property type="match status" value="1"/>
</dbReference>
<evidence type="ECO:0000259" key="5">
    <source>
        <dbReference type="PROSITE" id="PS51190"/>
    </source>
</evidence>
<name>O65645_ARATH</name>
<organism evidence="6">
    <name type="scientific">Arabidopsis thaliana</name>
    <name type="common">Mouse-ear cress</name>
    <dbReference type="NCBI Taxonomy" id="3702"/>
    <lineage>
        <taxon>Eukaryota</taxon>
        <taxon>Viridiplantae</taxon>
        <taxon>Streptophyta</taxon>
        <taxon>Embryophyta</taxon>
        <taxon>Tracheophyta</taxon>
        <taxon>Spermatophyta</taxon>
        <taxon>Magnoliopsida</taxon>
        <taxon>eudicotyledons</taxon>
        <taxon>Gunneridae</taxon>
        <taxon>Pentapetalae</taxon>
        <taxon>rosids</taxon>
        <taxon>malvids</taxon>
        <taxon>Brassicales</taxon>
        <taxon>Brassicaceae</taxon>
        <taxon>Camelineae</taxon>
        <taxon>Arabidopsis</taxon>
    </lineage>
</organism>
<reference evidence="6" key="1">
    <citation type="submission" date="1998-04" db="EMBL/GenBank/DDBJ databases">
        <authorList>
            <person name="Bevan M."/>
            <person name="Wedler H."/>
            <person name="Wambutt R."/>
            <person name="Hoheisel J."/>
            <person name="Jesse T."/>
            <person name="Heijnen L."/>
            <person name="Vos P."/>
            <person name="Mewes H.W."/>
            <person name="Mayer K."/>
            <person name="Schueller C."/>
        </authorList>
    </citation>
    <scope>NUCLEOTIDE SEQUENCE</scope>
</reference>
<dbReference type="Gene3D" id="1.10.1070.11">
    <property type="entry name" value="Phosphatidylinositol 3-/4-kinase, catalytic domain"/>
    <property type="match status" value="1"/>
</dbReference>
<dbReference type="PROSITE" id="PS51189">
    <property type="entry name" value="FAT"/>
    <property type="match status" value="1"/>
</dbReference>
<dbReference type="PANTHER" id="PTHR11139">
    <property type="entry name" value="ATAXIA TELANGIECTASIA MUTATED ATM -RELATED"/>
    <property type="match status" value="1"/>
</dbReference>
<feature type="domain" description="PI3K/PI4K catalytic" evidence="3">
    <location>
        <begin position="3366"/>
        <end position="3689"/>
    </location>
</feature>
<dbReference type="InterPro" id="IPR003151">
    <property type="entry name" value="PIK-rel_kinase_FAT"/>
</dbReference>
<dbReference type="InterPro" id="IPR016024">
    <property type="entry name" value="ARM-type_fold"/>
</dbReference>
<dbReference type="PANTHER" id="PTHR11139:SF105">
    <property type="entry name" value="PHOSPHOTRANSFERASES_INOSITOL OR PHOSPHATIDYLINOSITOL KINASE"/>
    <property type="match status" value="1"/>
</dbReference>
<evidence type="ECO:0000256" key="1">
    <source>
        <dbReference type="ARBA" id="ARBA00007234"/>
    </source>
</evidence>
<feature type="domain" description="FAT" evidence="4">
    <location>
        <begin position="2532"/>
        <end position="3061"/>
    </location>
</feature>
<dbReference type="CDD" id="cd05163">
    <property type="entry name" value="PIKK_TRRAP"/>
    <property type="match status" value="1"/>
</dbReference>